<dbReference type="EMBL" id="JAEPRA010000020">
    <property type="protein sequence ID" value="KAG2173085.1"/>
    <property type="molecule type" value="Genomic_DNA"/>
</dbReference>
<dbReference type="AlphaFoldDB" id="A0A8H7PFS9"/>
<protein>
    <submittedName>
        <fullName evidence="2">Uncharacterized protein</fullName>
    </submittedName>
</protein>
<evidence type="ECO:0000313" key="3">
    <source>
        <dbReference type="Proteomes" id="UP000612746"/>
    </source>
</evidence>
<dbReference type="Proteomes" id="UP000612746">
    <property type="component" value="Unassembled WGS sequence"/>
</dbReference>
<reference evidence="2" key="1">
    <citation type="submission" date="2020-12" db="EMBL/GenBank/DDBJ databases">
        <title>Metabolic potential, ecology and presence of endohyphal bacteria is reflected in genomic diversity of Mucoromycotina.</title>
        <authorList>
            <person name="Muszewska A."/>
            <person name="Okrasinska A."/>
            <person name="Steczkiewicz K."/>
            <person name="Drgas O."/>
            <person name="Orlowska M."/>
            <person name="Perlinska-Lenart U."/>
            <person name="Aleksandrzak-Piekarczyk T."/>
            <person name="Szatraj K."/>
            <person name="Zielenkiewicz U."/>
            <person name="Pilsyk S."/>
            <person name="Malc E."/>
            <person name="Mieczkowski P."/>
            <person name="Kruszewska J.S."/>
            <person name="Biernat P."/>
            <person name="Pawlowska J."/>
        </authorList>
    </citation>
    <scope>NUCLEOTIDE SEQUENCE</scope>
    <source>
        <strain evidence="2">WA0000051536</strain>
    </source>
</reference>
<gene>
    <name evidence="2" type="ORF">INT44_007058</name>
</gene>
<sequence length="138" mass="14939">MAQNKGLITRLISDRPGIRVPTASPTVRMPELTASYISAAPDHNNLSCAQQIEFGGRREVDLKTLTAQLLSLKAQVNDHLTNVLNATQTGNDRNITIGDDAEADNEEEEDLDEESGDPNGGLVKTTESNGRAKRPKTN</sequence>
<accession>A0A8H7PFS9</accession>
<proteinExistence type="predicted"/>
<feature type="region of interest" description="Disordered" evidence="1">
    <location>
        <begin position="88"/>
        <end position="138"/>
    </location>
</feature>
<evidence type="ECO:0000256" key="1">
    <source>
        <dbReference type="SAM" id="MobiDB-lite"/>
    </source>
</evidence>
<organism evidence="2 3">
    <name type="scientific">Umbelopsis vinacea</name>
    <dbReference type="NCBI Taxonomy" id="44442"/>
    <lineage>
        <taxon>Eukaryota</taxon>
        <taxon>Fungi</taxon>
        <taxon>Fungi incertae sedis</taxon>
        <taxon>Mucoromycota</taxon>
        <taxon>Mucoromycotina</taxon>
        <taxon>Umbelopsidomycetes</taxon>
        <taxon>Umbelopsidales</taxon>
        <taxon>Umbelopsidaceae</taxon>
        <taxon>Umbelopsis</taxon>
    </lineage>
</organism>
<evidence type="ECO:0000313" key="2">
    <source>
        <dbReference type="EMBL" id="KAG2173085.1"/>
    </source>
</evidence>
<keyword evidence="3" id="KW-1185">Reference proteome</keyword>
<feature type="compositionally biased region" description="Acidic residues" evidence="1">
    <location>
        <begin position="99"/>
        <end position="116"/>
    </location>
</feature>
<comment type="caution">
    <text evidence="2">The sequence shown here is derived from an EMBL/GenBank/DDBJ whole genome shotgun (WGS) entry which is preliminary data.</text>
</comment>
<name>A0A8H7PFS9_9FUNG</name>